<dbReference type="Pfam" id="PF00121">
    <property type="entry name" value="TIM"/>
    <property type="match status" value="1"/>
</dbReference>
<reference evidence="4 5" key="1">
    <citation type="journal article" date="2015" name="Nature">
        <title>rRNA introns, odd ribosomes, and small enigmatic genomes across a large radiation of phyla.</title>
        <authorList>
            <person name="Brown C.T."/>
            <person name="Hug L.A."/>
            <person name="Thomas B.C."/>
            <person name="Sharon I."/>
            <person name="Castelle C.J."/>
            <person name="Singh A."/>
            <person name="Wilkins M.J."/>
            <person name="Williams K.H."/>
            <person name="Banfield J.F."/>
        </authorList>
    </citation>
    <scope>NUCLEOTIDE SEQUENCE [LARGE SCALE GENOMIC DNA]</scope>
</reference>
<dbReference type="PROSITE" id="PS51440">
    <property type="entry name" value="TIM_2"/>
    <property type="match status" value="1"/>
</dbReference>
<comment type="pathway">
    <text evidence="3">Carbohydrate degradation; glycolysis; D-glyceraldehyde 3-phosphate from glycerone phosphate: step 1/1.</text>
</comment>
<dbReference type="AlphaFoldDB" id="A0A0G1QDV6"/>
<dbReference type="PANTHER" id="PTHR21139">
    <property type="entry name" value="TRIOSEPHOSPHATE ISOMERASE"/>
    <property type="match status" value="1"/>
</dbReference>
<dbReference type="PANTHER" id="PTHR21139:SF42">
    <property type="entry name" value="TRIOSEPHOSPHATE ISOMERASE"/>
    <property type="match status" value="1"/>
</dbReference>
<gene>
    <name evidence="4" type="ORF">UX60_C0034G0001</name>
</gene>
<evidence type="ECO:0000313" key="5">
    <source>
        <dbReference type="Proteomes" id="UP000034487"/>
    </source>
</evidence>
<evidence type="ECO:0000313" key="4">
    <source>
        <dbReference type="EMBL" id="KKU43149.1"/>
    </source>
</evidence>
<organism evidence="4 5">
    <name type="scientific">Berkelbacteria bacterium GW2011_GWA2_46_7</name>
    <dbReference type="NCBI Taxonomy" id="1618335"/>
    <lineage>
        <taxon>Bacteria</taxon>
        <taxon>Candidatus Berkelbacteria</taxon>
    </lineage>
</organism>
<dbReference type="EC" id="5.3.1.1" evidence="3"/>
<proteinExistence type="inferred from homology"/>
<evidence type="ECO:0000256" key="3">
    <source>
        <dbReference type="RuleBase" id="RU363013"/>
    </source>
</evidence>
<dbReference type="GO" id="GO:0006094">
    <property type="term" value="P:gluconeogenesis"/>
    <property type="evidence" value="ECO:0007669"/>
    <property type="project" value="UniProtKB-UniPathway"/>
</dbReference>
<comment type="pathway">
    <text evidence="3">Carbohydrate biosynthesis; gluconeogenesis.</text>
</comment>
<dbReference type="EMBL" id="LCMV01000034">
    <property type="protein sequence ID" value="KKU43149.1"/>
    <property type="molecule type" value="Genomic_DNA"/>
</dbReference>
<comment type="subunit">
    <text evidence="3">Homodimer.</text>
</comment>
<evidence type="ECO:0000256" key="1">
    <source>
        <dbReference type="ARBA" id="ARBA00007422"/>
    </source>
</evidence>
<dbReference type="GO" id="GO:0046166">
    <property type="term" value="P:glyceraldehyde-3-phosphate biosynthetic process"/>
    <property type="evidence" value="ECO:0007669"/>
    <property type="project" value="TreeGrafter"/>
</dbReference>
<dbReference type="SUPFAM" id="SSF51351">
    <property type="entry name" value="Triosephosphate isomerase (TIM)"/>
    <property type="match status" value="1"/>
</dbReference>
<dbReference type="InterPro" id="IPR000652">
    <property type="entry name" value="Triosephosphate_isomerase"/>
</dbReference>
<dbReference type="InterPro" id="IPR013785">
    <property type="entry name" value="Aldolase_TIM"/>
</dbReference>
<evidence type="ECO:0000256" key="2">
    <source>
        <dbReference type="ARBA" id="ARBA00023235"/>
    </source>
</evidence>
<keyword evidence="3" id="KW-0312">Gluconeogenesis</keyword>
<sequence>MWLKPSNLIYMSSKLVVGNWKMYPTLSDSLILASTFKRSLEDIQGVEVVLAPPTAWLVPIVESWRHKPQHVSLAAQNVWPNDQGAYTGEVSAYMLKNIVQYAIVGHSERRAYAGEDNDLVHQKMQACLQWGIKPILCVGENKKMIDAQGNFDDYQLSKVTEQLLEGIAAAKKDNFDKVTVAYEP</sequence>
<comment type="subcellular location">
    <subcellularLocation>
        <location evidence="3">Cytoplasm</location>
    </subcellularLocation>
</comment>
<dbReference type="GO" id="GO:0006096">
    <property type="term" value="P:glycolytic process"/>
    <property type="evidence" value="ECO:0007669"/>
    <property type="project" value="UniProtKB-UniPathway"/>
</dbReference>
<keyword evidence="3" id="KW-0324">Glycolysis</keyword>
<dbReference type="GO" id="GO:0019563">
    <property type="term" value="P:glycerol catabolic process"/>
    <property type="evidence" value="ECO:0007669"/>
    <property type="project" value="TreeGrafter"/>
</dbReference>
<comment type="catalytic activity">
    <reaction evidence="3">
        <text>D-glyceraldehyde 3-phosphate = dihydroxyacetone phosphate</text>
        <dbReference type="Rhea" id="RHEA:18585"/>
        <dbReference type="ChEBI" id="CHEBI:57642"/>
        <dbReference type="ChEBI" id="CHEBI:59776"/>
        <dbReference type="EC" id="5.3.1.1"/>
    </reaction>
</comment>
<feature type="non-terminal residue" evidence="4">
    <location>
        <position position="184"/>
    </location>
</feature>
<dbReference type="Gene3D" id="3.20.20.70">
    <property type="entry name" value="Aldolase class I"/>
    <property type="match status" value="1"/>
</dbReference>
<dbReference type="CDD" id="cd00311">
    <property type="entry name" value="TIM"/>
    <property type="match status" value="1"/>
</dbReference>
<name>A0A0G1QDV6_9BACT</name>
<comment type="similarity">
    <text evidence="1 3">Belongs to the triosephosphate isomerase family.</text>
</comment>
<dbReference type="GO" id="GO:0005829">
    <property type="term" value="C:cytosol"/>
    <property type="evidence" value="ECO:0007669"/>
    <property type="project" value="TreeGrafter"/>
</dbReference>
<comment type="caution">
    <text evidence="4">The sequence shown here is derived from an EMBL/GenBank/DDBJ whole genome shotgun (WGS) entry which is preliminary data.</text>
</comment>
<keyword evidence="3" id="KW-0963">Cytoplasm</keyword>
<protein>
    <recommendedName>
        <fullName evidence="3">Triosephosphate isomerase</fullName>
        <ecNumber evidence="3">5.3.1.1</ecNumber>
    </recommendedName>
</protein>
<dbReference type="InterPro" id="IPR035990">
    <property type="entry name" value="TIM_sf"/>
</dbReference>
<dbReference type="UniPathway" id="UPA00138"/>
<dbReference type="GO" id="GO:0004807">
    <property type="term" value="F:triose-phosphate isomerase activity"/>
    <property type="evidence" value="ECO:0007669"/>
    <property type="project" value="UniProtKB-EC"/>
</dbReference>
<dbReference type="Proteomes" id="UP000034487">
    <property type="component" value="Unassembled WGS sequence"/>
</dbReference>
<dbReference type="UniPathway" id="UPA00109">
    <property type="reaction ID" value="UER00189"/>
</dbReference>
<accession>A0A0G1QDV6</accession>
<keyword evidence="2 3" id="KW-0413">Isomerase</keyword>